<comment type="similarity">
    <text evidence="10">Belongs to the RecC family.</text>
</comment>
<gene>
    <name evidence="10 12" type="primary">recC</name>
    <name evidence="12" type="ORF">HF690_03700</name>
</gene>
<evidence type="ECO:0000256" key="1">
    <source>
        <dbReference type="ARBA" id="ARBA00022722"/>
    </source>
</evidence>
<keyword evidence="6 10" id="KW-0269">Exonuclease</keyword>
<evidence type="ECO:0000256" key="6">
    <source>
        <dbReference type="ARBA" id="ARBA00022839"/>
    </source>
</evidence>
<dbReference type="Pfam" id="PF17946">
    <property type="entry name" value="RecC_C"/>
    <property type="match status" value="1"/>
</dbReference>
<dbReference type="InterPro" id="IPR011335">
    <property type="entry name" value="Restrct_endonuc-II-like"/>
</dbReference>
<dbReference type="InterPro" id="IPR027417">
    <property type="entry name" value="P-loop_NTPase"/>
</dbReference>
<keyword evidence="8 10" id="KW-0238">DNA-binding</keyword>
<keyword evidence="9 10" id="KW-0234">DNA repair</keyword>
<proteinExistence type="inferred from homology"/>
<organism evidence="12 13">
    <name type="scientific">Oleiagrimonas citrea</name>
    <dbReference type="NCBI Taxonomy" id="1665687"/>
    <lineage>
        <taxon>Bacteria</taxon>
        <taxon>Pseudomonadati</taxon>
        <taxon>Pseudomonadota</taxon>
        <taxon>Gammaproteobacteria</taxon>
        <taxon>Lysobacterales</taxon>
        <taxon>Rhodanobacteraceae</taxon>
        <taxon>Oleiagrimonas</taxon>
    </lineage>
</organism>
<dbReference type="GO" id="GO:0003678">
    <property type="term" value="F:DNA helicase activity"/>
    <property type="evidence" value="ECO:0007669"/>
    <property type="project" value="UniProtKB-UniRule"/>
</dbReference>
<keyword evidence="5 10" id="KW-0347">Helicase</keyword>
<accession>A0A846ZK12</accession>
<comment type="subunit">
    <text evidence="10">Heterotrimer of RecB, RecC and RecD. All subunits contribute to DNA-binding.</text>
</comment>
<keyword evidence="3 10" id="KW-0227">DNA damage</keyword>
<protein>
    <recommendedName>
        <fullName evidence="10">RecBCD enzyme subunit RecC</fullName>
    </recommendedName>
    <alternativeName>
        <fullName evidence="10">Exonuclease V subunit RecC</fullName>
        <shortName evidence="10">ExoV subunit RecC</shortName>
    </alternativeName>
    <alternativeName>
        <fullName evidence="10">Helicase/nuclease RecBCD subunit RecC</fullName>
    </alternativeName>
</protein>
<evidence type="ECO:0000256" key="5">
    <source>
        <dbReference type="ARBA" id="ARBA00022806"/>
    </source>
</evidence>
<dbReference type="Gene3D" id="3.40.50.10930">
    <property type="match status" value="1"/>
</dbReference>
<evidence type="ECO:0000256" key="10">
    <source>
        <dbReference type="HAMAP-Rule" id="MF_01486"/>
    </source>
</evidence>
<reference evidence="12 13" key="1">
    <citation type="journal article" date="2017" name="Int. J. Syst. Evol. Microbiol.">
        <title>Oleiagrimonas citrea sp. nov., a marine bacterium isolated from tidal flat sediment and emended description of the genus Oleiagrimonas Fang et al. 2015 and Oleiagrimonas soli.</title>
        <authorList>
            <person name="Yang S.H."/>
            <person name="Seo H.S."/>
            <person name="Seong C.N."/>
            <person name="Kwon K.K."/>
        </authorList>
    </citation>
    <scope>NUCLEOTIDE SEQUENCE [LARGE SCALE GENOMIC DNA]</scope>
    <source>
        <strain evidence="12 13">MEBiC09124</strain>
    </source>
</reference>
<keyword evidence="1 10" id="KW-0540">Nuclease</keyword>
<sequence length="1093" mass="122016">MFHLHYDTHLDALADTLADLLARRDPAHLLQPQTVLVPQPGLRRWLVQRLAERYGIAANLEFIAPAQLVWRLLRAEHAELPSVSGFDREVLRWRILAHLRDPAAPAAVRAWLGEDADDLRSFELSGHLAQLYERYQGYRRELLEGWARGEDADDPQAELWRQLTRGDATSRSHLLGQFLRRHAEADAPRPAQLPSSVFAFGIINVSPDVLRVLGVLGRHCALHFFLPTPCREYWGDLPNRRECETRLEAGQSLFDDPPNRLLVSLGGVGRDFVAQLFSYEHVQPDVETFPEDDDPPRDTLLQRVQADVITLSAPDPDMRRDVHDPADRSLQVHVCHSPLREVQVLHDQLLDRLKQDPELQPRDIAVMVPDLARYAPCIEAVFGALGVDDPRRIPWTVADRPLAETHALAALFLRLLDLPASRLTASEVLEVLAVPAVLRGFGLDEDVLETVRAWVRDAGVRWGEDAEDRLAHGLPAFEEYSWRFGRRRLLLGYMSGEATSGALLHGIAPLTDIEGADTAALGALFSVQRILRTLRHAQRRPQPPGAWQTLINEALDRLVPQPEGRDEERALEAARAALRALAEHSAEAAFDQPLDWRTVRAFAQEQLREQAPQQRFLAGGVSVCGLVPLRNVPFKLICVLGMDADAFPRRDPADALNRMLVGRRMPGDRSVREDDRYLFLQTLMAAERQLYLSYTGIDLRKGTAIEPSVVLSELLDHVCEGYFRDPAAARKQLVTQHPMQAFSSRLFVPDDVPMHDANVFTYRDEWLEAARPAPRRVEPVVFADDAWPAENETEAVELAALRQFFRNPAAAFLRIEAGITLSAPDEEVDEREPLTLEPLQRHRLDTVLAVNVDDAAGQTLEALRAQALLPPLAWGETALRDTLQALGPGLRQWQAWRQAHPPQAPHRFRLDLGEGRVLTGVLEELHEGGYGAWVGASHSAGGWMHWWLGALAARALEIAPDCLAWGRDSGKASWRLPWRPAMPTAAEACAHLRVLLDVHREGRREALPLPLRTAFAWAEKRAAGEDEAAACKAAQGSWAGGYNTYAEAGDAWFALAFRGRELFDGAAMQGRFEALAAHVHLPLCQALRNGGAP</sequence>
<dbReference type="SUPFAM" id="SSF52540">
    <property type="entry name" value="P-loop containing nucleoside triphosphate hydrolases"/>
    <property type="match status" value="2"/>
</dbReference>
<dbReference type="Proteomes" id="UP000541636">
    <property type="component" value="Unassembled WGS sequence"/>
</dbReference>
<keyword evidence="2 10" id="KW-0547">Nucleotide-binding</keyword>
<dbReference type="PANTHER" id="PTHR30591">
    <property type="entry name" value="RECBCD ENZYME SUBUNIT RECC"/>
    <property type="match status" value="1"/>
</dbReference>
<dbReference type="HAMAP" id="MF_01486">
    <property type="entry name" value="RecC"/>
    <property type="match status" value="1"/>
</dbReference>
<dbReference type="GO" id="GO:0003677">
    <property type="term" value="F:DNA binding"/>
    <property type="evidence" value="ECO:0007669"/>
    <property type="project" value="UniProtKB-UniRule"/>
</dbReference>
<feature type="domain" description="RecC C-terminal" evidence="11">
    <location>
        <begin position="794"/>
        <end position="1021"/>
    </location>
</feature>
<dbReference type="GO" id="GO:0000724">
    <property type="term" value="P:double-strand break repair via homologous recombination"/>
    <property type="evidence" value="ECO:0007669"/>
    <property type="project" value="UniProtKB-UniRule"/>
</dbReference>
<dbReference type="GO" id="GO:0008854">
    <property type="term" value="F:exodeoxyribonuclease V activity"/>
    <property type="evidence" value="ECO:0007669"/>
    <property type="project" value="InterPro"/>
</dbReference>
<evidence type="ECO:0000256" key="7">
    <source>
        <dbReference type="ARBA" id="ARBA00022840"/>
    </source>
</evidence>
<comment type="miscellaneous">
    <text evidence="10">In the RecBCD complex, RecB has a slow 3'-5' helicase, an exonuclease activity and loads RecA onto ssDNA, RecD has a fast 5'-3' helicase activity, while RecC stimulates the ATPase and processivity of the RecB helicase and contributes to recognition of the Chi site.</text>
</comment>
<dbReference type="InterPro" id="IPR006697">
    <property type="entry name" value="RecC"/>
</dbReference>
<dbReference type="NCBIfam" id="TIGR01450">
    <property type="entry name" value="recC"/>
    <property type="match status" value="1"/>
</dbReference>
<dbReference type="PIRSF" id="PIRSF000980">
    <property type="entry name" value="RecC"/>
    <property type="match status" value="1"/>
</dbReference>
<dbReference type="Gene3D" id="1.10.10.160">
    <property type="match status" value="1"/>
</dbReference>
<dbReference type="RefSeq" id="WP_168608462.1">
    <property type="nucleotide sequence ID" value="NZ_JAAZQD010000001.1"/>
</dbReference>
<name>A0A846ZK12_9GAMM</name>
<evidence type="ECO:0000313" key="12">
    <source>
        <dbReference type="EMBL" id="NKZ38057.1"/>
    </source>
</evidence>
<dbReference type="InterPro" id="IPR041500">
    <property type="entry name" value="RecC_C"/>
</dbReference>
<evidence type="ECO:0000259" key="11">
    <source>
        <dbReference type="Pfam" id="PF17946"/>
    </source>
</evidence>
<evidence type="ECO:0000256" key="9">
    <source>
        <dbReference type="ARBA" id="ARBA00023204"/>
    </source>
</evidence>
<evidence type="ECO:0000256" key="4">
    <source>
        <dbReference type="ARBA" id="ARBA00022801"/>
    </source>
</evidence>
<comment type="caution">
    <text evidence="12">The sequence shown here is derived from an EMBL/GenBank/DDBJ whole genome shotgun (WGS) entry which is preliminary data.</text>
</comment>
<keyword evidence="7 10" id="KW-0067">ATP-binding</keyword>
<dbReference type="AlphaFoldDB" id="A0A846ZK12"/>
<evidence type="ECO:0000313" key="13">
    <source>
        <dbReference type="Proteomes" id="UP000541636"/>
    </source>
</evidence>
<evidence type="ECO:0000256" key="3">
    <source>
        <dbReference type="ARBA" id="ARBA00022763"/>
    </source>
</evidence>
<evidence type="ECO:0000256" key="8">
    <source>
        <dbReference type="ARBA" id="ARBA00023125"/>
    </source>
</evidence>
<dbReference type="Pfam" id="PF04257">
    <property type="entry name" value="Exonuc_V_gamma"/>
    <property type="match status" value="1"/>
</dbReference>
<dbReference type="SUPFAM" id="SSF52980">
    <property type="entry name" value="Restriction endonuclease-like"/>
    <property type="match status" value="1"/>
</dbReference>
<dbReference type="GO" id="GO:0009338">
    <property type="term" value="C:exodeoxyribonuclease V complex"/>
    <property type="evidence" value="ECO:0007669"/>
    <property type="project" value="InterPro"/>
</dbReference>
<comment type="function">
    <text evidence="10">A helicase/nuclease that prepares dsDNA breaks (DSB) for recombinational DNA repair. Binds to DSBs and unwinds DNA via a highly rapid and processive ATP-dependent bidirectional helicase activity. Unwinds dsDNA until it encounters a Chi (crossover hotspot instigator) sequence from the 3' direction. Cuts ssDNA a few nucleotides 3' to the Chi site. The properties and activities of the enzyme are changed at Chi. The Chi-altered holoenzyme produces a long 3'-ssDNA overhang and facilitates RecA-binding to the ssDNA for homologous DNA recombination and repair. Holoenzyme degrades any linearized DNA that is unable to undergo homologous recombination. In the holoenzyme this subunit recognizes the wild-type Chi sequence, and when added to isolated RecB increases its ATP-dependent helicase processivity.</text>
</comment>
<evidence type="ECO:0000256" key="2">
    <source>
        <dbReference type="ARBA" id="ARBA00022741"/>
    </source>
</evidence>
<keyword evidence="13" id="KW-1185">Reference proteome</keyword>
<dbReference type="GO" id="GO:0005524">
    <property type="term" value="F:ATP binding"/>
    <property type="evidence" value="ECO:0007669"/>
    <property type="project" value="UniProtKB-UniRule"/>
</dbReference>
<keyword evidence="4 10" id="KW-0378">Hydrolase</keyword>
<dbReference type="EMBL" id="JAAZQD010000001">
    <property type="protein sequence ID" value="NKZ38057.1"/>
    <property type="molecule type" value="Genomic_DNA"/>
</dbReference>
<dbReference type="PANTHER" id="PTHR30591:SF1">
    <property type="entry name" value="RECBCD ENZYME SUBUNIT RECC"/>
    <property type="match status" value="1"/>
</dbReference>
<dbReference type="Gene3D" id="3.40.50.300">
    <property type="entry name" value="P-loop containing nucleotide triphosphate hydrolases"/>
    <property type="match status" value="2"/>
</dbReference>
<dbReference type="InterPro" id="IPR013986">
    <property type="entry name" value="DExx_box_DNA_helicase_dom_sf"/>
</dbReference>